<dbReference type="Proteomes" id="UP000770785">
    <property type="component" value="Unassembled WGS sequence"/>
</dbReference>
<accession>A0ABX0X9R3</accession>
<organism evidence="1 2">
    <name type="scientific">Neolewinella antarctica</name>
    <dbReference type="NCBI Taxonomy" id="442734"/>
    <lineage>
        <taxon>Bacteria</taxon>
        <taxon>Pseudomonadati</taxon>
        <taxon>Bacteroidota</taxon>
        <taxon>Saprospiria</taxon>
        <taxon>Saprospirales</taxon>
        <taxon>Lewinellaceae</taxon>
        <taxon>Neolewinella</taxon>
    </lineage>
</organism>
<reference evidence="1 2" key="1">
    <citation type="submission" date="2020-03" db="EMBL/GenBank/DDBJ databases">
        <title>Genomic Encyclopedia of Type Strains, Phase IV (KMG-IV): sequencing the most valuable type-strain genomes for metagenomic binning, comparative biology and taxonomic classification.</title>
        <authorList>
            <person name="Goeker M."/>
        </authorList>
    </citation>
    <scope>NUCLEOTIDE SEQUENCE [LARGE SCALE GENOMIC DNA]</scope>
    <source>
        <strain evidence="1 2">DSM 105096</strain>
    </source>
</reference>
<proteinExistence type="predicted"/>
<keyword evidence="2" id="KW-1185">Reference proteome</keyword>
<sequence>MLGLLAGLLCTFALNAQFSEIHLDSGGEERASELLVVGDRIMIAGSTTAGATDRNNGLYHLLDLRGRLLHSKELNLDRRTFINASSGVNDGEFMLGGWVNNFGLSDDMAFYRIDTAGTTVASWRYGDFADDEQVNAIARIDDNNFLAVGNIGSSNLATALLIDSTGNLRWRRTRISPGRHHLLRRRFNCG</sequence>
<evidence type="ECO:0000313" key="2">
    <source>
        <dbReference type="Proteomes" id="UP000770785"/>
    </source>
</evidence>
<comment type="caution">
    <text evidence="1">The sequence shown here is derived from an EMBL/GenBank/DDBJ whole genome shotgun (WGS) entry which is preliminary data.</text>
</comment>
<evidence type="ECO:0000313" key="1">
    <source>
        <dbReference type="EMBL" id="NJC25664.1"/>
    </source>
</evidence>
<dbReference type="RefSeq" id="WP_168036455.1">
    <property type="nucleotide sequence ID" value="NZ_JAATJH010000002.1"/>
</dbReference>
<dbReference type="EMBL" id="JAATJH010000002">
    <property type="protein sequence ID" value="NJC25664.1"/>
    <property type="molecule type" value="Genomic_DNA"/>
</dbReference>
<gene>
    <name evidence="1" type="ORF">GGR27_001163</name>
</gene>
<protein>
    <submittedName>
        <fullName evidence="1">Uncharacterized protein</fullName>
    </submittedName>
</protein>
<name>A0ABX0X9R3_9BACT</name>